<sequence length="141" mass="15456">MVAQTVDAVREEPVRSDIDRGRLEDFNRGVRAKLTIDNHSLTDLHVHWTGDVDEDDKWDFLPHGHSATHDSRRVDPGNKATYELRVYRNDNGKPGAQIGDAFYIKVGGGLADLATLARSGDYLGYVLASASANILIIGLLG</sequence>
<evidence type="ECO:0000313" key="1">
    <source>
        <dbReference type="EMBL" id="QEH39277.1"/>
    </source>
</evidence>
<protein>
    <submittedName>
        <fullName evidence="1">Uncharacterized protein</fullName>
    </submittedName>
</protein>
<dbReference type="KEGG" id="agv:OJF2_78920"/>
<reference evidence="1 2" key="1">
    <citation type="submission" date="2019-08" db="EMBL/GenBank/DDBJ databases">
        <title>Deep-cultivation of Planctomycetes and their phenomic and genomic characterization uncovers novel biology.</title>
        <authorList>
            <person name="Wiegand S."/>
            <person name="Jogler M."/>
            <person name="Boedeker C."/>
            <person name="Pinto D."/>
            <person name="Vollmers J."/>
            <person name="Rivas-Marin E."/>
            <person name="Kohn T."/>
            <person name="Peeters S.H."/>
            <person name="Heuer A."/>
            <person name="Rast P."/>
            <person name="Oberbeckmann S."/>
            <person name="Bunk B."/>
            <person name="Jeske O."/>
            <person name="Meyerdierks A."/>
            <person name="Storesund J.E."/>
            <person name="Kallscheuer N."/>
            <person name="Luecker S."/>
            <person name="Lage O.M."/>
            <person name="Pohl T."/>
            <person name="Merkel B.J."/>
            <person name="Hornburger P."/>
            <person name="Mueller R.-W."/>
            <person name="Bruemmer F."/>
            <person name="Labrenz M."/>
            <person name="Spormann A.M."/>
            <person name="Op den Camp H."/>
            <person name="Overmann J."/>
            <person name="Amann R."/>
            <person name="Jetten M.S.M."/>
            <person name="Mascher T."/>
            <person name="Medema M.H."/>
            <person name="Devos D.P."/>
            <person name="Kaster A.-K."/>
            <person name="Ovreas L."/>
            <person name="Rohde M."/>
            <person name="Galperin M.Y."/>
            <person name="Jogler C."/>
        </authorList>
    </citation>
    <scope>NUCLEOTIDE SEQUENCE [LARGE SCALE GENOMIC DNA]</scope>
    <source>
        <strain evidence="1 2">OJF2</strain>
        <plasmid evidence="2">pojf2_1</plasmid>
    </source>
</reference>
<keyword evidence="2" id="KW-1185">Reference proteome</keyword>
<keyword evidence="1" id="KW-0614">Plasmid</keyword>
<accession>A0A5B9WFG2</accession>
<gene>
    <name evidence="1" type="ORF">OJF2_78920</name>
</gene>
<dbReference type="AlphaFoldDB" id="A0A5B9WFG2"/>
<dbReference type="Proteomes" id="UP000324233">
    <property type="component" value="Plasmid pOJF2_1"/>
</dbReference>
<geneLocation type="plasmid" evidence="2">
    <name>pojf2_1</name>
</geneLocation>
<name>A0A5B9WFG2_9BACT</name>
<proteinExistence type="predicted"/>
<dbReference type="RefSeq" id="WP_148599164.1">
    <property type="nucleotide sequence ID" value="NZ_CP042998.1"/>
</dbReference>
<dbReference type="EMBL" id="CP042998">
    <property type="protein sequence ID" value="QEH39277.1"/>
    <property type="molecule type" value="Genomic_DNA"/>
</dbReference>
<organism evidence="1 2">
    <name type="scientific">Aquisphaera giovannonii</name>
    <dbReference type="NCBI Taxonomy" id="406548"/>
    <lineage>
        <taxon>Bacteria</taxon>
        <taxon>Pseudomonadati</taxon>
        <taxon>Planctomycetota</taxon>
        <taxon>Planctomycetia</taxon>
        <taxon>Isosphaerales</taxon>
        <taxon>Isosphaeraceae</taxon>
        <taxon>Aquisphaera</taxon>
    </lineage>
</organism>
<evidence type="ECO:0000313" key="2">
    <source>
        <dbReference type="Proteomes" id="UP000324233"/>
    </source>
</evidence>